<evidence type="ECO:0000313" key="4">
    <source>
        <dbReference type="Proteomes" id="UP000295192"/>
    </source>
</evidence>
<organism evidence="3 4">
    <name type="scientific">Drosophila navojoa</name>
    <name type="common">Fruit fly</name>
    <dbReference type="NCBI Taxonomy" id="7232"/>
    <lineage>
        <taxon>Eukaryota</taxon>
        <taxon>Metazoa</taxon>
        <taxon>Ecdysozoa</taxon>
        <taxon>Arthropoda</taxon>
        <taxon>Hexapoda</taxon>
        <taxon>Insecta</taxon>
        <taxon>Pterygota</taxon>
        <taxon>Neoptera</taxon>
        <taxon>Endopterygota</taxon>
        <taxon>Diptera</taxon>
        <taxon>Brachycera</taxon>
        <taxon>Muscomorpha</taxon>
        <taxon>Ephydroidea</taxon>
        <taxon>Drosophilidae</taxon>
        <taxon>Drosophila</taxon>
    </lineage>
</organism>
<feature type="coiled-coil region" evidence="1">
    <location>
        <begin position="75"/>
        <end position="102"/>
    </location>
</feature>
<dbReference type="EMBL" id="LSRL02000284">
    <property type="protein sequence ID" value="TDG41949.1"/>
    <property type="molecule type" value="Genomic_DNA"/>
</dbReference>
<gene>
    <name evidence="3" type="ORF">AWZ03_011638</name>
</gene>
<comment type="caution">
    <text evidence="3">The sequence shown here is derived from an EMBL/GenBank/DDBJ whole genome shotgun (WGS) entry which is preliminary data.</text>
</comment>
<keyword evidence="4" id="KW-1185">Reference proteome</keyword>
<feature type="region of interest" description="Disordered" evidence="2">
    <location>
        <begin position="45"/>
        <end position="74"/>
    </location>
</feature>
<feature type="compositionally biased region" description="Low complexity" evidence="2">
    <location>
        <begin position="45"/>
        <end position="63"/>
    </location>
</feature>
<evidence type="ECO:0000256" key="1">
    <source>
        <dbReference type="SAM" id="Coils"/>
    </source>
</evidence>
<protein>
    <submittedName>
        <fullName evidence="3">Uncharacterized protein</fullName>
    </submittedName>
</protein>
<evidence type="ECO:0000256" key="2">
    <source>
        <dbReference type="SAM" id="MobiDB-lite"/>
    </source>
</evidence>
<keyword evidence="1" id="KW-0175">Coiled coil</keyword>
<accession>A0A484AZC1</accession>
<dbReference type="OMA" id="QFHQECH"/>
<sequence length="183" mass="21172">MESEEEQPLQASHNIENLETIIQDITMPMIKELFMAHIGLSKLTSPSDTQSSSSYDLVSSQESQRISHEGRRNPYGIQRNNIARVQRRLQRAAREREVLRQTPHEEPLHKMIRWLLDLPQRCDLTRFSLSALRCNECYLCEGVEYPCTRCGQQFHQECHGDQGRGVPHRLCPTCTRNNNGLVD</sequence>
<dbReference type="Proteomes" id="UP000295192">
    <property type="component" value="Unassembled WGS sequence"/>
</dbReference>
<reference evidence="3 4" key="1">
    <citation type="journal article" date="2019" name="J. Hered.">
        <title>An Improved Genome Assembly for Drosophila navojoa, the Basal Species in the mojavensis Cluster.</title>
        <authorList>
            <person name="Vanderlinde T."/>
            <person name="Dupim E.G."/>
            <person name="Nazario-Yepiz N.O."/>
            <person name="Carvalho A.B."/>
        </authorList>
    </citation>
    <scope>NUCLEOTIDE SEQUENCE [LARGE SCALE GENOMIC DNA]</scope>
    <source>
        <strain evidence="3">Navoj_Jal97</strain>
        <tissue evidence="3">Whole organism</tissue>
    </source>
</reference>
<proteinExistence type="predicted"/>
<name>A0A484AZC1_DRONA</name>
<evidence type="ECO:0000313" key="3">
    <source>
        <dbReference type="EMBL" id="TDG41949.1"/>
    </source>
</evidence>
<dbReference type="AlphaFoldDB" id="A0A484AZC1"/>